<dbReference type="Pfam" id="PF00089">
    <property type="entry name" value="Trypsin"/>
    <property type="match status" value="1"/>
</dbReference>
<gene>
    <name evidence="6" type="ORF">CCAP1982_LOCUS11782</name>
</gene>
<reference evidence="6" key="1">
    <citation type="submission" date="2020-11" db="EMBL/GenBank/DDBJ databases">
        <authorList>
            <person name="Whitehead M."/>
        </authorList>
    </citation>
    <scope>NUCLEOTIDE SEQUENCE</scope>
    <source>
        <strain evidence="6">EGII</strain>
    </source>
</reference>
<evidence type="ECO:0000313" key="7">
    <source>
        <dbReference type="Proteomes" id="UP000606786"/>
    </source>
</evidence>
<keyword evidence="1" id="KW-0645">Protease</keyword>
<dbReference type="PANTHER" id="PTHR24276">
    <property type="entry name" value="POLYSERASE-RELATED"/>
    <property type="match status" value="1"/>
</dbReference>
<organism evidence="6 7">
    <name type="scientific">Ceratitis capitata</name>
    <name type="common">Mediterranean fruit fly</name>
    <name type="synonym">Tephritis capitata</name>
    <dbReference type="NCBI Taxonomy" id="7213"/>
    <lineage>
        <taxon>Eukaryota</taxon>
        <taxon>Metazoa</taxon>
        <taxon>Ecdysozoa</taxon>
        <taxon>Arthropoda</taxon>
        <taxon>Hexapoda</taxon>
        <taxon>Insecta</taxon>
        <taxon>Pterygota</taxon>
        <taxon>Neoptera</taxon>
        <taxon>Endopterygota</taxon>
        <taxon>Diptera</taxon>
        <taxon>Brachycera</taxon>
        <taxon>Muscomorpha</taxon>
        <taxon>Tephritoidea</taxon>
        <taxon>Tephritidae</taxon>
        <taxon>Ceratitis</taxon>
        <taxon>Ceratitis</taxon>
    </lineage>
</organism>
<evidence type="ECO:0000256" key="4">
    <source>
        <dbReference type="ARBA" id="ARBA00023157"/>
    </source>
</evidence>
<evidence type="ECO:0000259" key="5">
    <source>
        <dbReference type="PROSITE" id="PS50240"/>
    </source>
</evidence>
<dbReference type="GO" id="GO:0004252">
    <property type="term" value="F:serine-type endopeptidase activity"/>
    <property type="evidence" value="ECO:0007669"/>
    <property type="project" value="InterPro"/>
</dbReference>
<dbReference type="EMBL" id="CAJHJT010000034">
    <property type="protein sequence ID" value="CAD7003321.1"/>
    <property type="molecule type" value="Genomic_DNA"/>
</dbReference>
<dbReference type="InterPro" id="IPR009003">
    <property type="entry name" value="Peptidase_S1_PA"/>
</dbReference>
<dbReference type="AlphaFoldDB" id="A0A811UXD8"/>
<dbReference type="GO" id="GO:0006508">
    <property type="term" value="P:proteolysis"/>
    <property type="evidence" value="ECO:0007669"/>
    <property type="project" value="UniProtKB-KW"/>
</dbReference>
<dbReference type="SMART" id="SM00020">
    <property type="entry name" value="Tryp_SPc"/>
    <property type="match status" value="1"/>
</dbReference>
<evidence type="ECO:0000256" key="3">
    <source>
        <dbReference type="ARBA" id="ARBA00022825"/>
    </source>
</evidence>
<accession>A0A811UXD8</accession>
<dbReference type="InterPro" id="IPR050430">
    <property type="entry name" value="Peptidase_S1"/>
</dbReference>
<evidence type="ECO:0000256" key="1">
    <source>
        <dbReference type="ARBA" id="ARBA00022670"/>
    </source>
</evidence>
<dbReference type="InterPro" id="IPR043504">
    <property type="entry name" value="Peptidase_S1_PA_chymotrypsin"/>
</dbReference>
<keyword evidence="7" id="KW-1185">Reference proteome</keyword>
<dbReference type="PANTHER" id="PTHR24276:SF94">
    <property type="entry name" value="AT20289P-RELATED"/>
    <property type="match status" value="1"/>
</dbReference>
<name>A0A811UXD8_CERCA</name>
<dbReference type="InterPro" id="IPR001254">
    <property type="entry name" value="Trypsin_dom"/>
</dbReference>
<evidence type="ECO:0000313" key="6">
    <source>
        <dbReference type="EMBL" id="CAD7003321.1"/>
    </source>
</evidence>
<feature type="domain" description="Peptidase S1" evidence="5">
    <location>
        <begin position="45"/>
        <end position="250"/>
    </location>
</feature>
<sequence>MWNWHGMALVIEISLDPEAIRYLRNVVSPSSAAKQNNGRNKTSLVIGGRKVPRGGAPWQVSIIQNFHLKCGGTLLTNDVVLTAASCIKDVEPAELLVRAGTTAFKTGGNCENSLHLKRAFNSTNKLFGEVELFDATAQPPSSVYIYGWGLSSNKTDTLMTKNLRFTKAKVYSEKKCAEYLLEEDDSDLIFCAGDRTKTSDICTDDMGSPAIINGNIQYGIVSDGGACSATRTTIFTNVGKHASWVERLIAEFSDENVNE</sequence>
<keyword evidence="2" id="KW-0378">Hydrolase</keyword>
<dbReference type="SUPFAM" id="SSF50494">
    <property type="entry name" value="Trypsin-like serine proteases"/>
    <property type="match status" value="1"/>
</dbReference>
<proteinExistence type="predicted"/>
<protein>
    <submittedName>
        <fullName evidence="6">(Mediterranean fruit fly) hypothetical protein</fullName>
    </submittedName>
</protein>
<dbReference type="Proteomes" id="UP000606786">
    <property type="component" value="Unassembled WGS sequence"/>
</dbReference>
<keyword evidence="3" id="KW-0720">Serine protease</keyword>
<keyword evidence="4" id="KW-1015">Disulfide bond</keyword>
<dbReference type="Gene3D" id="2.40.10.10">
    <property type="entry name" value="Trypsin-like serine proteases"/>
    <property type="match status" value="3"/>
</dbReference>
<comment type="caution">
    <text evidence="6">The sequence shown here is derived from an EMBL/GenBank/DDBJ whole genome shotgun (WGS) entry which is preliminary data.</text>
</comment>
<evidence type="ECO:0000256" key="2">
    <source>
        <dbReference type="ARBA" id="ARBA00022801"/>
    </source>
</evidence>
<dbReference type="PROSITE" id="PS50240">
    <property type="entry name" value="TRYPSIN_DOM"/>
    <property type="match status" value="1"/>
</dbReference>
<dbReference type="OrthoDB" id="6380398at2759"/>